<sequence length="537" mass="54222">MAAGELSERAAIALLLRLRFRVLLNTLRRNVLQLVLVILGGAQGAIVTALAIVGLVLLGLLGGDDPGALQVRQRTVVTGGLVLTLGWMIVPLITSGVENTLDPRRLARFPIRVGTLLGAQVLVGLTWIPGALTVLAALATAAVWRGPAIAVAVLCAVPGVLICVVGSRLAASLTTAAIASRRAGLRAGVIAAALAVLVLPIAVAVLVGLRAAEPVGGVVDALAWTPLAVVWSAAGLVATGYPLAALGAVALGVLVLAALVIAWRASVLAVARTTGDAGGRAVAAGRLGALRWMPANPAGAIAARSLTYWFRDTRYARQLVVVPLLPVLLIFWARLIDQPGLGIAVAPLVAGLLPLTMFSAISYDGTAFAGHLMAPVPGWADRVGRAAAIGVIAGPATVAIAVIGLVVVGRLDLLPPILGMSAAVLLGALGVISVSSALVVVPVPRTGRNPFAGSAGAGMTSVIGSYAVTGITALVGIPTIVPGVLAIVFDRPALGWATLVVGLVEGAIVLAIGVRVGGRLLDRRGPEILQRLRSTGV</sequence>
<feature type="transmembrane region" description="Helical" evidence="1">
    <location>
        <begin position="148"/>
        <end position="171"/>
    </location>
</feature>
<accession>A0A852YM11</accession>
<keyword evidence="1" id="KW-0472">Membrane</keyword>
<comment type="caution">
    <text evidence="2">The sequence shown here is derived from an EMBL/GenBank/DDBJ whole genome shotgun (WGS) entry which is preliminary data.</text>
</comment>
<feature type="transmembrane region" description="Helical" evidence="1">
    <location>
        <begin position="31"/>
        <end position="61"/>
    </location>
</feature>
<feature type="transmembrane region" description="Helical" evidence="1">
    <location>
        <begin position="417"/>
        <end position="441"/>
    </location>
</feature>
<keyword evidence="1" id="KW-1133">Transmembrane helix</keyword>
<feature type="transmembrane region" description="Helical" evidence="1">
    <location>
        <begin position="341"/>
        <end position="365"/>
    </location>
</feature>
<feature type="transmembrane region" description="Helical" evidence="1">
    <location>
        <begin position="229"/>
        <end position="262"/>
    </location>
</feature>
<evidence type="ECO:0000313" key="3">
    <source>
        <dbReference type="Proteomes" id="UP000553888"/>
    </source>
</evidence>
<feature type="transmembrane region" description="Helical" evidence="1">
    <location>
        <begin position="494"/>
        <end position="514"/>
    </location>
</feature>
<dbReference type="AlphaFoldDB" id="A0A852YM11"/>
<dbReference type="EMBL" id="JACBZY010000001">
    <property type="protein sequence ID" value="NYG98779.1"/>
    <property type="molecule type" value="Genomic_DNA"/>
</dbReference>
<name>A0A852YM11_9MICO</name>
<dbReference type="RefSeq" id="WP_179566563.1">
    <property type="nucleotide sequence ID" value="NZ_JACBZY010000001.1"/>
</dbReference>
<feature type="transmembrane region" description="Helical" evidence="1">
    <location>
        <begin position="183"/>
        <end position="209"/>
    </location>
</feature>
<keyword evidence="3" id="KW-1185">Reference proteome</keyword>
<gene>
    <name evidence="2" type="ORF">BJ979_001405</name>
</gene>
<feature type="transmembrane region" description="Helical" evidence="1">
    <location>
        <begin position="315"/>
        <end position="335"/>
    </location>
</feature>
<reference evidence="2 3" key="1">
    <citation type="submission" date="2020-07" db="EMBL/GenBank/DDBJ databases">
        <title>Sequencing the genomes of 1000 actinobacteria strains.</title>
        <authorList>
            <person name="Klenk H.-P."/>
        </authorList>
    </citation>
    <scope>NUCLEOTIDE SEQUENCE [LARGE SCALE GENOMIC DNA]</scope>
    <source>
        <strain evidence="2 3">DSM 23141</strain>
    </source>
</reference>
<feature type="transmembrane region" description="Helical" evidence="1">
    <location>
        <begin position="81"/>
        <end position="101"/>
    </location>
</feature>
<protein>
    <submittedName>
        <fullName evidence="2">ABC-2 type transport system permease protein</fullName>
    </submittedName>
</protein>
<dbReference type="Proteomes" id="UP000553888">
    <property type="component" value="Unassembled WGS sequence"/>
</dbReference>
<organism evidence="2 3">
    <name type="scientific">Schumannella luteola</name>
    <dbReference type="NCBI Taxonomy" id="472059"/>
    <lineage>
        <taxon>Bacteria</taxon>
        <taxon>Bacillati</taxon>
        <taxon>Actinomycetota</taxon>
        <taxon>Actinomycetes</taxon>
        <taxon>Micrococcales</taxon>
        <taxon>Microbacteriaceae</taxon>
        <taxon>Schumannella</taxon>
    </lineage>
</organism>
<keyword evidence="1" id="KW-0812">Transmembrane</keyword>
<feature type="transmembrane region" description="Helical" evidence="1">
    <location>
        <begin position="113"/>
        <end position="142"/>
    </location>
</feature>
<feature type="transmembrane region" description="Helical" evidence="1">
    <location>
        <begin position="462"/>
        <end position="488"/>
    </location>
</feature>
<feature type="transmembrane region" description="Helical" evidence="1">
    <location>
        <begin position="386"/>
        <end position="411"/>
    </location>
</feature>
<evidence type="ECO:0000256" key="1">
    <source>
        <dbReference type="SAM" id="Phobius"/>
    </source>
</evidence>
<evidence type="ECO:0000313" key="2">
    <source>
        <dbReference type="EMBL" id="NYG98779.1"/>
    </source>
</evidence>
<proteinExistence type="predicted"/>